<keyword evidence="2" id="KW-0808">Transferase</keyword>
<dbReference type="Proteomes" id="UP001324634">
    <property type="component" value="Chromosome"/>
</dbReference>
<sequence>MAKDSQFEHLSFTPSEFKHHYGPNVHLVSSPLMLSLLAKLGRPDTHQPQINELVGMMYSHLIDHVIDQIFPRKFTKVETRMQAHFEGEIVDPSTPCVSVDLARAGTLPSHYCYNKLNYLMDPTGVRQDHFYVARVSDENGQVTGINVSGSKIGGGVDKAIVLFPDPMGATGGTIVEAYEHYKNKVGGTPLKMVALHLIITPEYLAKVTKACPDLEIFALRIDRGLSSEAVLKTEFGKNWKEEKGLNNHQYIVPGAGGLGEILNNSYC</sequence>
<keyword evidence="3" id="KW-1185">Reference proteome</keyword>
<dbReference type="GO" id="GO:0016757">
    <property type="term" value="F:glycosyltransferase activity"/>
    <property type="evidence" value="ECO:0007669"/>
    <property type="project" value="UniProtKB-KW"/>
</dbReference>
<keyword evidence="2" id="KW-0328">Glycosyltransferase</keyword>
<protein>
    <submittedName>
        <fullName evidence="2">Uracil phosphoribosyltransferase</fullName>
    </submittedName>
</protein>
<organism evidence="2 3">
    <name type="scientific">Peredibacter starrii</name>
    <dbReference type="NCBI Taxonomy" id="28202"/>
    <lineage>
        <taxon>Bacteria</taxon>
        <taxon>Pseudomonadati</taxon>
        <taxon>Bdellovibrionota</taxon>
        <taxon>Bacteriovoracia</taxon>
        <taxon>Bacteriovoracales</taxon>
        <taxon>Bacteriovoracaceae</taxon>
        <taxon>Peredibacter</taxon>
    </lineage>
</organism>
<evidence type="ECO:0000313" key="3">
    <source>
        <dbReference type="Proteomes" id="UP001324634"/>
    </source>
</evidence>
<reference evidence="2 3" key="1">
    <citation type="submission" date="2023-11" db="EMBL/GenBank/DDBJ databases">
        <title>Peredibacter starrii A3.12.</title>
        <authorList>
            <person name="Mitchell R.J."/>
        </authorList>
    </citation>
    <scope>NUCLEOTIDE SEQUENCE [LARGE SCALE GENOMIC DNA]</scope>
    <source>
        <strain evidence="2 3">A3.12</strain>
    </source>
</reference>
<dbReference type="RefSeq" id="WP_321398258.1">
    <property type="nucleotide sequence ID" value="NZ_CP139487.1"/>
</dbReference>
<dbReference type="SUPFAM" id="SSF53271">
    <property type="entry name" value="PRTase-like"/>
    <property type="match status" value="1"/>
</dbReference>
<dbReference type="Gene3D" id="3.40.50.2020">
    <property type="match status" value="1"/>
</dbReference>
<dbReference type="InterPro" id="IPR000836">
    <property type="entry name" value="PRTase_dom"/>
</dbReference>
<evidence type="ECO:0000259" key="1">
    <source>
        <dbReference type="Pfam" id="PF14681"/>
    </source>
</evidence>
<dbReference type="KEGG" id="psti:SOO65_05740"/>
<dbReference type="AlphaFoldDB" id="A0AAX4HT21"/>
<proteinExistence type="predicted"/>
<accession>A0AAX4HT21</accession>
<dbReference type="Pfam" id="PF14681">
    <property type="entry name" value="UPRTase"/>
    <property type="match status" value="1"/>
</dbReference>
<feature type="domain" description="Phosphoribosyltransferase" evidence="1">
    <location>
        <begin position="29"/>
        <end position="232"/>
    </location>
</feature>
<dbReference type="EMBL" id="CP139487">
    <property type="protein sequence ID" value="WPU66243.1"/>
    <property type="molecule type" value="Genomic_DNA"/>
</dbReference>
<dbReference type="InterPro" id="IPR029057">
    <property type="entry name" value="PRTase-like"/>
</dbReference>
<name>A0AAX4HT21_9BACT</name>
<evidence type="ECO:0000313" key="2">
    <source>
        <dbReference type="EMBL" id="WPU66243.1"/>
    </source>
</evidence>
<gene>
    <name evidence="2" type="ORF">SOO65_05740</name>
</gene>